<accession>A0ABW6KGS0</accession>
<proteinExistence type="inferred from homology"/>
<evidence type="ECO:0000256" key="5">
    <source>
        <dbReference type="ARBA" id="ARBA00022960"/>
    </source>
</evidence>
<dbReference type="EMBL" id="JBIACK010000016">
    <property type="protein sequence ID" value="MFE8703453.1"/>
    <property type="molecule type" value="Genomic_DNA"/>
</dbReference>
<keyword evidence="4 8" id="KW-0812">Transmembrane</keyword>
<comment type="caution">
    <text evidence="9">The sequence shown here is derived from an EMBL/GenBank/DDBJ whole genome shotgun (WGS) entry which is preliminary data.</text>
</comment>
<reference evidence="9 10" key="1">
    <citation type="submission" date="2024-08" db="EMBL/GenBank/DDBJ databases">
        <title>Two novel Cytobacillus novel species.</title>
        <authorList>
            <person name="Liu G."/>
        </authorList>
    </citation>
    <scope>NUCLEOTIDE SEQUENCE [LARGE SCALE GENOMIC DNA]</scope>
    <source>
        <strain evidence="9 10">FJAT-54145</strain>
    </source>
</reference>
<evidence type="ECO:0000256" key="8">
    <source>
        <dbReference type="SAM" id="Phobius"/>
    </source>
</evidence>
<dbReference type="Proteomes" id="UP001601059">
    <property type="component" value="Unassembled WGS sequence"/>
</dbReference>
<evidence type="ECO:0000256" key="1">
    <source>
        <dbReference type="ARBA" id="ARBA00004651"/>
    </source>
</evidence>
<dbReference type="RefSeq" id="WP_389364005.1">
    <property type="nucleotide sequence ID" value="NZ_JBIACK010000016.1"/>
</dbReference>
<organism evidence="9 10">
    <name type="scientific">Cytobacillus spartinae</name>
    <dbReference type="NCBI Taxonomy" id="3299023"/>
    <lineage>
        <taxon>Bacteria</taxon>
        <taxon>Bacillati</taxon>
        <taxon>Bacillota</taxon>
        <taxon>Bacilli</taxon>
        <taxon>Bacillales</taxon>
        <taxon>Bacillaceae</taxon>
        <taxon>Cytobacillus</taxon>
    </lineage>
</organism>
<evidence type="ECO:0000256" key="6">
    <source>
        <dbReference type="ARBA" id="ARBA00022989"/>
    </source>
</evidence>
<sequence>MRKFLLPALFLFFFIMESIFVELLPVQHFNSNRILVPHFLLIVTLFFTIYGNKTHGIIYGFAFGLLFDIVYTEVIGIYLFMIPLIAYITSKMMQILQSNIIVVTIVSIVGVALLELGVYEMNYLIKITSMDFTTYTTLRLLPTLILNLAFTIIVAYPLKKFFEKYAIDLKKE</sequence>
<evidence type="ECO:0000256" key="4">
    <source>
        <dbReference type="ARBA" id="ARBA00022692"/>
    </source>
</evidence>
<feature type="transmembrane region" description="Helical" evidence="8">
    <location>
        <begin position="140"/>
        <end position="158"/>
    </location>
</feature>
<evidence type="ECO:0000313" key="9">
    <source>
        <dbReference type="EMBL" id="MFE8703453.1"/>
    </source>
</evidence>
<keyword evidence="3" id="KW-1003">Cell membrane</keyword>
<evidence type="ECO:0000313" key="10">
    <source>
        <dbReference type="Proteomes" id="UP001601059"/>
    </source>
</evidence>
<gene>
    <name evidence="9" type="primary">mreD</name>
    <name evidence="9" type="ORF">ACFYKX_23090</name>
</gene>
<keyword evidence="6 8" id="KW-1133">Transmembrane helix</keyword>
<keyword evidence="10" id="KW-1185">Reference proteome</keyword>
<protein>
    <submittedName>
        <fullName evidence="9">Rod shape-determining protein MreD</fullName>
    </submittedName>
</protein>
<dbReference type="Pfam" id="PF04093">
    <property type="entry name" value="MreD"/>
    <property type="match status" value="1"/>
</dbReference>
<dbReference type="NCBIfam" id="TIGR03426">
    <property type="entry name" value="shape_MreD"/>
    <property type="match status" value="1"/>
</dbReference>
<comment type="subcellular location">
    <subcellularLocation>
        <location evidence="1">Cell membrane</location>
        <topology evidence="1">Multi-pass membrane protein</topology>
    </subcellularLocation>
</comment>
<feature type="transmembrane region" description="Helical" evidence="8">
    <location>
        <begin position="57"/>
        <end position="88"/>
    </location>
</feature>
<keyword evidence="7 8" id="KW-0472">Membrane</keyword>
<comment type="similarity">
    <text evidence="2">Belongs to the MreD family.</text>
</comment>
<name>A0ABW6KGS0_9BACI</name>
<dbReference type="InterPro" id="IPR007227">
    <property type="entry name" value="Cell_shape_determining_MreD"/>
</dbReference>
<evidence type="ECO:0000256" key="2">
    <source>
        <dbReference type="ARBA" id="ARBA00007776"/>
    </source>
</evidence>
<feature type="transmembrane region" description="Helical" evidence="8">
    <location>
        <begin position="33"/>
        <end position="50"/>
    </location>
</feature>
<evidence type="ECO:0000256" key="3">
    <source>
        <dbReference type="ARBA" id="ARBA00022475"/>
    </source>
</evidence>
<evidence type="ECO:0000256" key="7">
    <source>
        <dbReference type="ARBA" id="ARBA00023136"/>
    </source>
</evidence>
<feature type="transmembrane region" description="Helical" evidence="8">
    <location>
        <begin position="100"/>
        <end position="119"/>
    </location>
</feature>
<keyword evidence="5" id="KW-0133">Cell shape</keyword>